<dbReference type="GO" id="GO:0030337">
    <property type="term" value="F:DNA polymerase processivity factor activity"/>
    <property type="evidence" value="ECO:0007669"/>
    <property type="project" value="UniProtKB-UniRule"/>
</dbReference>
<dbReference type="HOGENOM" id="CLU_043978_1_0_2"/>
<dbReference type="EMBL" id="CP009149">
    <property type="protein sequence ID" value="AIJ06397.1"/>
    <property type="molecule type" value="Genomic_DNA"/>
</dbReference>
<dbReference type="NCBIfam" id="TIGR00590">
    <property type="entry name" value="pcna"/>
    <property type="match status" value="1"/>
</dbReference>
<dbReference type="KEGG" id="mjh:JH146_1555"/>
<dbReference type="InterPro" id="IPR022648">
    <property type="entry name" value="Pr_cel_nuc_antig_N"/>
</dbReference>
<evidence type="ECO:0000256" key="6">
    <source>
        <dbReference type="RuleBase" id="RU003673"/>
    </source>
</evidence>
<dbReference type="SUPFAM" id="SSF55979">
    <property type="entry name" value="DNA clamp"/>
    <property type="match status" value="2"/>
</dbReference>
<evidence type="ECO:0000313" key="10">
    <source>
        <dbReference type="Proteomes" id="UP000028781"/>
    </source>
</evidence>
<comment type="function">
    <text evidence="4">Sliding clamp subunit that acts as a moving platform for DNA processing. Responsible for tethering the catalytic subunit of DNA polymerase and other proteins to DNA during high-speed replication.</text>
</comment>
<dbReference type="PANTHER" id="PTHR11352">
    <property type="entry name" value="PROLIFERATING CELL NUCLEAR ANTIGEN"/>
    <property type="match status" value="1"/>
</dbReference>
<dbReference type="Proteomes" id="UP000028781">
    <property type="component" value="Chromosome"/>
</dbReference>
<evidence type="ECO:0000259" key="8">
    <source>
        <dbReference type="Pfam" id="PF02747"/>
    </source>
</evidence>
<proteinExistence type="inferred from homology"/>
<protein>
    <recommendedName>
        <fullName evidence="4">DNA polymerase sliding clamp</fullName>
    </recommendedName>
    <alternativeName>
        <fullName evidence="4">Proliferating cell nuclear antigen homolog</fullName>
        <shortName evidence="4">PCNA</shortName>
    </alternativeName>
</protein>
<dbReference type="Gene3D" id="3.70.10.10">
    <property type="match status" value="1"/>
</dbReference>
<dbReference type="RefSeq" id="WP_236953661.1">
    <property type="nucleotide sequence ID" value="NZ_CP009149.1"/>
</dbReference>
<dbReference type="GO" id="GO:0003677">
    <property type="term" value="F:DNA binding"/>
    <property type="evidence" value="ECO:0007669"/>
    <property type="project" value="UniProtKB-UniRule"/>
</dbReference>
<keyword evidence="10" id="KW-1185">Reference proteome</keyword>
<name>A0A076LHI4_9EURY</name>
<dbReference type="STRING" id="1301915.JH146_1555"/>
<sequence length="247" mass="27648">MFRGVMESAKEFKKVVDTVSTLLDEICFEVDEEGIKASAMDPSHVALVSLEIPRLAFEEYEADSHEIGIDLEAFKKVMNRAKSKDKLILELDEEKNKLNIIFENTGKRKFSLALLDLSASSVKVPDIEYPNVIMIKGDAFKEALKDADLFSDYVILKADEDKFVVHAKGDLNDFNAEFEKDSSAIISLEVKEETKSAFNLDYLMDMVKGVSSGDIIKIYLGNDMPVKLEYSLAGVNLTFLLAPRIEG</sequence>
<dbReference type="PRINTS" id="PR00339">
    <property type="entry name" value="PCNACYCLIN"/>
</dbReference>
<accession>A0A076LHI4</accession>
<evidence type="ECO:0000259" key="7">
    <source>
        <dbReference type="Pfam" id="PF00705"/>
    </source>
</evidence>
<dbReference type="NCBIfam" id="NF002219">
    <property type="entry name" value="PRK01115.1-2"/>
    <property type="match status" value="1"/>
</dbReference>
<evidence type="ECO:0000256" key="1">
    <source>
        <dbReference type="ARBA" id="ARBA00010462"/>
    </source>
</evidence>
<evidence type="ECO:0000313" key="9">
    <source>
        <dbReference type="EMBL" id="AIJ06397.1"/>
    </source>
</evidence>
<dbReference type="Pfam" id="PF00705">
    <property type="entry name" value="PCNA_N"/>
    <property type="match status" value="1"/>
</dbReference>
<dbReference type="Pfam" id="PF02747">
    <property type="entry name" value="PCNA_C"/>
    <property type="match status" value="1"/>
</dbReference>
<dbReference type="GO" id="GO:0006272">
    <property type="term" value="P:leading strand elongation"/>
    <property type="evidence" value="ECO:0007669"/>
    <property type="project" value="TreeGrafter"/>
</dbReference>
<dbReference type="PROSITE" id="PS01251">
    <property type="entry name" value="PCNA_1"/>
    <property type="match status" value="1"/>
</dbReference>
<evidence type="ECO:0000256" key="4">
    <source>
        <dbReference type="HAMAP-Rule" id="MF_00317"/>
    </source>
</evidence>
<dbReference type="InterPro" id="IPR000730">
    <property type="entry name" value="Pr_cel_nuc_antig"/>
</dbReference>
<organism evidence="9 10">
    <name type="scientific">Methanocaldococcus bathoardescens</name>
    <dbReference type="NCBI Taxonomy" id="1301915"/>
    <lineage>
        <taxon>Archaea</taxon>
        <taxon>Methanobacteriati</taxon>
        <taxon>Methanobacteriota</taxon>
        <taxon>Methanomada group</taxon>
        <taxon>Methanococci</taxon>
        <taxon>Methanococcales</taxon>
        <taxon>Methanocaldococcaceae</taxon>
        <taxon>Methanocaldococcus</taxon>
    </lineage>
</organism>
<evidence type="ECO:0000256" key="3">
    <source>
        <dbReference type="ARBA" id="ARBA00023125"/>
    </source>
</evidence>
<keyword evidence="2 4" id="KW-0235">DNA replication</keyword>
<keyword evidence="3 4" id="KW-0238">DNA-binding</keyword>
<feature type="domain" description="Proliferating cell nuclear antigen PCNA C-terminal" evidence="8">
    <location>
        <begin position="123"/>
        <end position="244"/>
    </location>
</feature>
<evidence type="ECO:0000256" key="5">
    <source>
        <dbReference type="RuleBase" id="RU003671"/>
    </source>
</evidence>
<reference evidence="9 10" key="1">
    <citation type="journal article" date="2015" name="Int. J. Syst. Evol. Microbiol.">
        <title>M ethanocaldococcus bathoardescens sp. nov., a hyperthermophilic methanogen isolated from a volcanically active deep-sea hydrothermal vent.</title>
        <authorList>
            <person name="Stewart L.C."/>
            <person name="Jung J.H."/>
            <person name="Kim Y.T."/>
            <person name="Kwon S.W."/>
            <person name="Park C.S."/>
            <person name="Holden J.F."/>
        </authorList>
    </citation>
    <scope>NUCLEOTIDE SEQUENCE [LARGE SCALE GENOMIC DNA]</scope>
    <source>
        <strain evidence="9 10">JH146</strain>
    </source>
</reference>
<dbReference type="InterPro" id="IPR022649">
    <property type="entry name" value="Pr_cel_nuc_antig_C"/>
</dbReference>
<dbReference type="GO" id="GO:0006275">
    <property type="term" value="P:regulation of DNA replication"/>
    <property type="evidence" value="ECO:0007669"/>
    <property type="project" value="UniProtKB-UniRule"/>
</dbReference>
<feature type="domain" description="Proliferating cell nuclear antigen PCNA N-terminal" evidence="7">
    <location>
        <begin position="1"/>
        <end position="112"/>
    </location>
</feature>
<dbReference type="CDD" id="cd00577">
    <property type="entry name" value="PCNA"/>
    <property type="match status" value="1"/>
</dbReference>
<comment type="function">
    <text evidence="6">Sliding clamp subunit. Responsible for tethering the catalytic subunit of DNA polymerase to DNA during high-speed replication.</text>
</comment>
<dbReference type="GeneID" id="24892188"/>
<dbReference type="HAMAP" id="MF_00317">
    <property type="entry name" value="DNApol_clamp_arch"/>
    <property type="match status" value="1"/>
</dbReference>
<dbReference type="PANTHER" id="PTHR11352:SF0">
    <property type="entry name" value="PROLIFERATING CELL NUCLEAR ANTIGEN"/>
    <property type="match status" value="1"/>
</dbReference>
<dbReference type="InterPro" id="IPR022659">
    <property type="entry name" value="Pr_cel_nuc_antig_CS"/>
</dbReference>
<comment type="subunit">
    <text evidence="4">Homotrimer. The subunits circularize to form a toroid; DNA passes through its center. Replication factor C (RFC) is required to load the toroid on the DNA.</text>
</comment>
<comment type="similarity">
    <text evidence="1 4 5">Belongs to the PCNA family.</text>
</comment>
<dbReference type="AlphaFoldDB" id="A0A076LHI4"/>
<gene>
    <name evidence="4" type="primary">pcn</name>
    <name evidence="9" type="ORF">JH146_1555</name>
</gene>
<evidence type="ECO:0000256" key="2">
    <source>
        <dbReference type="ARBA" id="ARBA00022705"/>
    </source>
</evidence>
<dbReference type="InterPro" id="IPR046938">
    <property type="entry name" value="DNA_clamp_sf"/>
</dbReference>
<dbReference type="NCBIfam" id="NF002222">
    <property type="entry name" value="PRK01115.1-5"/>
    <property type="match status" value="1"/>
</dbReference>